<feature type="domain" description="RNA polymerase sigma factor 70 region 4 type 2" evidence="6">
    <location>
        <begin position="125"/>
        <end position="169"/>
    </location>
</feature>
<evidence type="ECO:0000256" key="1">
    <source>
        <dbReference type="ARBA" id="ARBA00010641"/>
    </source>
</evidence>
<proteinExistence type="inferred from homology"/>
<dbReference type="RefSeq" id="WP_121196288.1">
    <property type="nucleotide sequence ID" value="NZ_RBKU01000001.1"/>
</dbReference>
<evidence type="ECO:0000313" key="7">
    <source>
        <dbReference type="EMBL" id="RKR80518.1"/>
    </source>
</evidence>
<dbReference type="InterPro" id="IPR014284">
    <property type="entry name" value="RNA_pol_sigma-70_dom"/>
</dbReference>
<dbReference type="GO" id="GO:0016987">
    <property type="term" value="F:sigma factor activity"/>
    <property type="evidence" value="ECO:0007669"/>
    <property type="project" value="UniProtKB-KW"/>
</dbReference>
<keyword evidence="4" id="KW-0804">Transcription</keyword>
<organism evidence="7 8">
    <name type="scientific">Mucilaginibacter gracilis</name>
    <dbReference type="NCBI Taxonomy" id="423350"/>
    <lineage>
        <taxon>Bacteria</taxon>
        <taxon>Pseudomonadati</taxon>
        <taxon>Bacteroidota</taxon>
        <taxon>Sphingobacteriia</taxon>
        <taxon>Sphingobacteriales</taxon>
        <taxon>Sphingobacteriaceae</taxon>
        <taxon>Mucilaginibacter</taxon>
    </lineage>
</organism>
<name>A0A495IWV7_9SPHI</name>
<protein>
    <submittedName>
        <fullName evidence="7">RNA polymerase sigma-70 factor (ECF subfamily)</fullName>
    </submittedName>
</protein>
<dbReference type="Proteomes" id="UP000268007">
    <property type="component" value="Unassembled WGS sequence"/>
</dbReference>
<evidence type="ECO:0000313" key="8">
    <source>
        <dbReference type="Proteomes" id="UP000268007"/>
    </source>
</evidence>
<dbReference type="Gene3D" id="1.10.10.10">
    <property type="entry name" value="Winged helix-like DNA-binding domain superfamily/Winged helix DNA-binding domain"/>
    <property type="match status" value="1"/>
</dbReference>
<keyword evidence="8" id="KW-1185">Reference proteome</keyword>
<dbReference type="InterPro" id="IPR039425">
    <property type="entry name" value="RNA_pol_sigma-70-like"/>
</dbReference>
<dbReference type="OrthoDB" id="711087at2"/>
<dbReference type="NCBIfam" id="TIGR02985">
    <property type="entry name" value="Sig70_bacteroi1"/>
    <property type="match status" value="1"/>
</dbReference>
<accession>A0A495IWV7</accession>
<dbReference type="InterPro" id="IPR013249">
    <property type="entry name" value="RNA_pol_sigma70_r4_t2"/>
</dbReference>
<dbReference type="Pfam" id="PF08281">
    <property type="entry name" value="Sigma70_r4_2"/>
    <property type="match status" value="1"/>
</dbReference>
<evidence type="ECO:0000259" key="6">
    <source>
        <dbReference type="Pfam" id="PF08281"/>
    </source>
</evidence>
<dbReference type="NCBIfam" id="TIGR02937">
    <property type="entry name" value="sigma70-ECF"/>
    <property type="match status" value="1"/>
</dbReference>
<comment type="similarity">
    <text evidence="1">Belongs to the sigma-70 factor family. ECF subfamily.</text>
</comment>
<dbReference type="Pfam" id="PF04542">
    <property type="entry name" value="Sigma70_r2"/>
    <property type="match status" value="1"/>
</dbReference>
<dbReference type="AlphaFoldDB" id="A0A495IWV7"/>
<gene>
    <name evidence="7" type="ORF">BDD43_0638</name>
</gene>
<evidence type="ECO:0000256" key="2">
    <source>
        <dbReference type="ARBA" id="ARBA00023015"/>
    </source>
</evidence>
<dbReference type="InterPro" id="IPR036388">
    <property type="entry name" value="WH-like_DNA-bd_sf"/>
</dbReference>
<dbReference type="PANTHER" id="PTHR43133">
    <property type="entry name" value="RNA POLYMERASE ECF-TYPE SIGMA FACTO"/>
    <property type="match status" value="1"/>
</dbReference>
<dbReference type="InterPro" id="IPR007627">
    <property type="entry name" value="RNA_pol_sigma70_r2"/>
</dbReference>
<dbReference type="GO" id="GO:0006352">
    <property type="term" value="P:DNA-templated transcription initiation"/>
    <property type="evidence" value="ECO:0007669"/>
    <property type="project" value="InterPro"/>
</dbReference>
<evidence type="ECO:0000256" key="4">
    <source>
        <dbReference type="ARBA" id="ARBA00023163"/>
    </source>
</evidence>
<feature type="domain" description="RNA polymerase sigma-70 region 2" evidence="5">
    <location>
        <begin position="26"/>
        <end position="92"/>
    </location>
</feature>
<keyword evidence="2" id="KW-0805">Transcription regulation</keyword>
<dbReference type="SUPFAM" id="SSF88946">
    <property type="entry name" value="Sigma2 domain of RNA polymerase sigma factors"/>
    <property type="match status" value="1"/>
</dbReference>
<evidence type="ECO:0000256" key="3">
    <source>
        <dbReference type="ARBA" id="ARBA00023082"/>
    </source>
</evidence>
<dbReference type="InterPro" id="IPR014327">
    <property type="entry name" value="RNA_pol_sigma70_bacteroid"/>
</dbReference>
<dbReference type="Gene3D" id="1.10.1740.10">
    <property type="match status" value="1"/>
</dbReference>
<evidence type="ECO:0000259" key="5">
    <source>
        <dbReference type="Pfam" id="PF04542"/>
    </source>
</evidence>
<reference evidence="7 8" key="1">
    <citation type="submission" date="2018-10" db="EMBL/GenBank/DDBJ databases">
        <title>Genomic Encyclopedia of Archaeal and Bacterial Type Strains, Phase II (KMG-II): from individual species to whole genera.</title>
        <authorList>
            <person name="Goeker M."/>
        </authorList>
    </citation>
    <scope>NUCLEOTIDE SEQUENCE [LARGE SCALE GENOMIC DNA]</scope>
    <source>
        <strain evidence="7 8">DSM 18602</strain>
    </source>
</reference>
<sequence>MALKDLTDHSLLKKCRQDDQSAYEILFERYFRRLFNFTLHYIKDPVIAEELVMDLMLMLWKKRHQIELRGDLLPYLFGAMRNTVISHVRKRAIVTTSLEVIHNEFTGLARSADYDLYSREAEGIYQQKLNKLSPQRRLVFEMSRFENKSYAEIAGQLNLSLNTVRNHMTASLQYFREHLGKYIDATLTVMLLFLMKR</sequence>
<dbReference type="EMBL" id="RBKU01000001">
    <property type="protein sequence ID" value="RKR80518.1"/>
    <property type="molecule type" value="Genomic_DNA"/>
</dbReference>
<dbReference type="SUPFAM" id="SSF88659">
    <property type="entry name" value="Sigma3 and sigma4 domains of RNA polymerase sigma factors"/>
    <property type="match status" value="1"/>
</dbReference>
<comment type="caution">
    <text evidence="7">The sequence shown here is derived from an EMBL/GenBank/DDBJ whole genome shotgun (WGS) entry which is preliminary data.</text>
</comment>
<dbReference type="InterPro" id="IPR013325">
    <property type="entry name" value="RNA_pol_sigma_r2"/>
</dbReference>
<dbReference type="GO" id="GO:0003677">
    <property type="term" value="F:DNA binding"/>
    <property type="evidence" value="ECO:0007669"/>
    <property type="project" value="InterPro"/>
</dbReference>
<dbReference type="PANTHER" id="PTHR43133:SF46">
    <property type="entry name" value="RNA POLYMERASE SIGMA-70 FACTOR ECF SUBFAMILY"/>
    <property type="match status" value="1"/>
</dbReference>
<keyword evidence="3" id="KW-0731">Sigma factor</keyword>
<dbReference type="InterPro" id="IPR013324">
    <property type="entry name" value="RNA_pol_sigma_r3/r4-like"/>
</dbReference>